<feature type="compositionally biased region" description="Low complexity" evidence="1">
    <location>
        <begin position="21"/>
        <end position="45"/>
    </location>
</feature>
<feature type="compositionally biased region" description="Low complexity" evidence="1">
    <location>
        <begin position="280"/>
        <end position="295"/>
    </location>
</feature>
<feature type="compositionally biased region" description="Basic and acidic residues" evidence="1">
    <location>
        <begin position="64"/>
        <end position="75"/>
    </location>
</feature>
<gene>
    <name evidence="2" type="ORF">Q8F55_001115</name>
</gene>
<keyword evidence="3" id="KW-1185">Reference proteome</keyword>
<dbReference type="GeneID" id="95982158"/>
<accession>A0ABR3QG83</accession>
<evidence type="ECO:0000256" key="1">
    <source>
        <dbReference type="SAM" id="MobiDB-lite"/>
    </source>
</evidence>
<feature type="region of interest" description="Disordered" evidence="1">
    <location>
        <begin position="475"/>
        <end position="500"/>
    </location>
</feature>
<proteinExistence type="predicted"/>
<feature type="compositionally biased region" description="Low complexity" evidence="1">
    <location>
        <begin position="580"/>
        <end position="612"/>
    </location>
</feature>
<dbReference type="RefSeq" id="XP_069213300.1">
    <property type="nucleotide sequence ID" value="XM_069349756.1"/>
</dbReference>
<comment type="caution">
    <text evidence="2">The sequence shown here is derived from an EMBL/GenBank/DDBJ whole genome shotgun (WGS) entry which is preliminary data.</text>
</comment>
<feature type="compositionally biased region" description="Polar residues" evidence="1">
    <location>
        <begin position="323"/>
        <end position="332"/>
    </location>
</feature>
<feature type="compositionally biased region" description="Low complexity" evidence="1">
    <location>
        <begin position="189"/>
        <end position="215"/>
    </location>
</feature>
<protein>
    <recommendedName>
        <fullName evidence="4">AGC-kinase C-terminal domain-containing protein</fullName>
    </recommendedName>
</protein>
<evidence type="ECO:0000313" key="2">
    <source>
        <dbReference type="EMBL" id="KAL1413356.1"/>
    </source>
</evidence>
<evidence type="ECO:0000313" key="3">
    <source>
        <dbReference type="Proteomes" id="UP001565368"/>
    </source>
</evidence>
<sequence length="888" mass="92237">MLKTLQHKASKSRLRKSVAIDTDALPLPLPTDPATSPTATTGTSPIDGFMFWKKKEPAAPAYEKTSERRGREQRGDLSPGAQPKPILRRPTDPSPSPVTPPLRFPDGRFAARAYTTPAAIYGTSPGASSSGSPSGSSSTPPSLAPRSPASARHSSPRVPVPPLYPEQKRVASPRVHPATPSVHATSPISPMGSYSPASPAPSASTSVSTPKPQRTSSRRSSRPGSSASAYTYNNRASVVSTPQPPRRAASVLGNNGGVQRRKSSRPVASSSHRTRASIASYSTRSSILSPSSSVSHGLGQAFSTSSSSSTLEPIAEPSEHAGSPQSMATITGSPLHDSPPSIRPSTPQRLPLSESDEDIPMFNVIPATPQKDVELDGDDSGRRTPLGRPSTSSVLHEMPEEDEEDEATTPVQRLITFEDVAEAFDLQWPPSASPRLDESIDLSYGSPITLALRPLDEVDEAELDDAEAELDGAEAELDDAVESSSDSHGVCTAENSADSHDAAVVASADDEPAVPPLPPKSPARKHVSLYQAHDDGKSISRSLAELASLACDLPPLDLDLVAAAQSAAAQNAARVSTAVSSPRPETATAPTTPPSRSVPLAPAASTAPATPAGMRRVNPACSPAAFVAYTAPSHPLPPSPPFNSYPSLPSLISHDSMPSSMSGHSMPTSHSLASIASSPDADEALGSMLRSLSTEDPLGLRGLSEAAECPTTPKAVAKDLSELPVDFSEPAANGLGLGLDIGTAGSVLASPFSPTERAFDKDDEELADAPLPPRRIHRMSAAAAHPHRLALYGTPRLYTHHSGASFSSTSSRASTGSYSSGSYSSSSFSATGGPTRHSLSSSISSRSLSLVSDFSSDDDLLTASIVAGSQAFIVGREDARAHEVGVAF</sequence>
<dbReference type="EMBL" id="JBBXJM010000001">
    <property type="protein sequence ID" value="KAL1413356.1"/>
    <property type="molecule type" value="Genomic_DNA"/>
</dbReference>
<feature type="region of interest" description="Disordered" evidence="1">
    <location>
        <begin position="1"/>
        <end position="409"/>
    </location>
</feature>
<feature type="compositionally biased region" description="Basic and acidic residues" evidence="1">
    <location>
        <begin position="371"/>
        <end position="382"/>
    </location>
</feature>
<evidence type="ECO:0008006" key="4">
    <source>
        <dbReference type="Google" id="ProtNLM"/>
    </source>
</evidence>
<name>A0ABR3QG83_9TREE</name>
<feature type="region of interest" description="Disordered" evidence="1">
    <location>
        <begin position="575"/>
        <end position="615"/>
    </location>
</feature>
<feature type="compositionally biased region" description="Polar residues" evidence="1">
    <location>
        <begin position="229"/>
        <end position="241"/>
    </location>
</feature>
<feature type="compositionally biased region" description="Low complexity" evidence="1">
    <location>
        <begin position="122"/>
        <end position="157"/>
    </location>
</feature>
<reference evidence="2 3" key="1">
    <citation type="submission" date="2023-08" db="EMBL/GenBank/DDBJ databases">
        <title>Annotated Genome Sequence of Vanrija albida AlHP1.</title>
        <authorList>
            <person name="Herzog R."/>
        </authorList>
    </citation>
    <scope>NUCLEOTIDE SEQUENCE [LARGE SCALE GENOMIC DNA]</scope>
    <source>
        <strain evidence="2 3">AlHP1</strain>
    </source>
</reference>
<feature type="region of interest" description="Disordered" evidence="1">
    <location>
        <begin position="505"/>
        <end position="524"/>
    </location>
</feature>
<organism evidence="2 3">
    <name type="scientific">Vanrija albida</name>
    <dbReference type="NCBI Taxonomy" id="181172"/>
    <lineage>
        <taxon>Eukaryota</taxon>
        <taxon>Fungi</taxon>
        <taxon>Dikarya</taxon>
        <taxon>Basidiomycota</taxon>
        <taxon>Agaricomycotina</taxon>
        <taxon>Tremellomycetes</taxon>
        <taxon>Trichosporonales</taxon>
        <taxon>Trichosporonaceae</taxon>
        <taxon>Vanrija</taxon>
    </lineage>
</organism>
<feature type="compositionally biased region" description="Pro residues" evidence="1">
    <location>
        <begin position="92"/>
        <end position="103"/>
    </location>
</feature>
<feature type="compositionally biased region" description="Basic residues" evidence="1">
    <location>
        <begin position="1"/>
        <end position="16"/>
    </location>
</feature>
<dbReference type="Proteomes" id="UP001565368">
    <property type="component" value="Unassembled WGS sequence"/>
</dbReference>